<protein>
    <recommendedName>
        <fullName evidence="1">YdhG-like domain-containing protein</fullName>
    </recommendedName>
</protein>
<dbReference type="RefSeq" id="WP_343846114.1">
    <property type="nucleotide sequence ID" value="NZ_BAAAEI010000020.1"/>
</dbReference>
<dbReference type="Gene3D" id="3.90.1150.200">
    <property type="match status" value="1"/>
</dbReference>
<proteinExistence type="predicted"/>
<feature type="domain" description="YdhG-like" evidence="1">
    <location>
        <begin position="25"/>
        <end position="129"/>
    </location>
</feature>
<dbReference type="Pfam" id="PF08818">
    <property type="entry name" value="DUF1801"/>
    <property type="match status" value="1"/>
</dbReference>
<dbReference type="Proteomes" id="UP001501757">
    <property type="component" value="Unassembled WGS sequence"/>
</dbReference>
<evidence type="ECO:0000313" key="3">
    <source>
        <dbReference type="Proteomes" id="UP001501757"/>
    </source>
</evidence>
<evidence type="ECO:0000259" key="1">
    <source>
        <dbReference type="Pfam" id="PF08818"/>
    </source>
</evidence>
<reference evidence="2 3" key="1">
    <citation type="journal article" date="2019" name="Int. J. Syst. Evol. Microbiol.">
        <title>The Global Catalogue of Microorganisms (GCM) 10K type strain sequencing project: providing services to taxonomists for standard genome sequencing and annotation.</title>
        <authorList>
            <consortium name="The Broad Institute Genomics Platform"/>
            <consortium name="The Broad Institute Genome Sequencing Center for Infectious Disease"/>
            <person name="Wu L."/>
            <person name="Ma J."/>
        </authorList>
    </citation>
    <scope>NUCLEOTIDE SEQUENCE [LARGE SCALE GENOMIC DNA]</scope>
    <source>
        <strain evidence="2 3">JCM 13378</strain>
    </source>
</reference>
<organism evidence="2 3">
    <name type="scientific">Bowmanella denitrificans</name>
    <dbReference type="NCBI Taxonomy" id="366582"/>
    <lineage>
        <taxon>Bacteria</taxon>
        <taxon>Pseudomonadati</taxon>
        <taxon>Pseudomonadota</taxon>
        <taxon>Gammaproteobacteria</taxon>
        <taxon>Alteromonadales</taxon>
        <taxon>Alteromonadaceae</taxon>
        <taxon>Bowmanella</taxon>
    </lineage>
</organism>
<name>A0ABN0XHS9_9ALTE</name>
<sequence length="138" mass="15792">MSVNKTQATEHPVEDYLASLSDPIQQQDCYTLLNIMQTESGEAPMMWGDSMIGFGRYHYRYESGREGDFFRMGFSPRKGKLALYIMPGVNQFADLLNQLGKYKTGKSCLYIKSLVQVDTKTLRELIAAAWLEMAKRYP</sequence>
<dbReference type="InterPro" id="IPR014922">
    <property type="entry name" value="YdhG-like"/>
</dbReference>
<dbReference type="SUPFAM" id="SSF159888">
    <property type="entry name" value="YdhG-like"/>
    <property type="match status" value="1"/>
</dbReference>
<dbReference type="EMBL" id="BAAAEI010000020">
    <property type="protein sequence ID" value="GAA0364207.1"/>
    <property type="molecule type" value="Genomic_DNA"/>
</dbReference>
<comment type="caution">
    <text evidence="2">The sequence shown here is derived from an EMBL/GenBank/DDBJ whole genome shotgun (WGS) entry which is preliminary data.</text>
</comment>
<evidence type="ECO:0000313" key="2">
    <source>
        <dbReference type="EMBL" id="GAA0364207.1"/>
    </source>
</evidence>
<accession>A0ABN0XHS9</accession>
<keyword evidence="3" id="KW-1185">Reference proteome</keyword>
<gene>
    <name evidence="2" type="ORF">GCM10009092_30710</name>
</gene>